<protein>
    <submittedName>
        <fullName evidence="1">Uncharacterized protein</fullName>
    </submittedName>
</protein>
<proteinExistence type="predicted"/>
<dbReference type="GO" id="GO:0005737">
    <property type="term" value="C:cytoplasm"/>
    <property type="evidence" value="ECO:0007669"/>
    <property type="project" value="TreeGrafter"/>
</dbReference>
<accession>A0A9K3D9Q4</accession>
<evidence type="ECO:0000313" key="1">
    <source>
        <dbReference type="EMBL" id="GIQ89959.1"/>
    </source>
</evidence>
<feature type="non-terminal residue" evidence="1">
    <location>
        <position position="158"/>
    </location>
</feature>
<dbReference type="PANTHER" id="PTHR12746:SF2">
    <property type="entry name" value="60S RIBOSOMAL EXPORT PROTEIN NMD3"/>
    <property type="match status" value="1"/>
</dbReference>
<evidence type="ECO:0000313" key="2">
    <source>
        <dbReference type="Proteomes" id="UP000265618"/>
    </source>
</evidence>
<organism evidence="1 2">
    <name type="scientific">Kipferlia bialata</name>
    <dbReference type="NCBI Taxonomy" id="797122"/>
    <lineage>
        <taxon>Eukaryota</taxon>
        <taxon>Metamonada</taxon>
        <taxon>Carpediemonas-like organisms</taxon>
        <taxon>Kipferlia</taxon>
    </lineage>
</organism>
<reference evidence="1 2" key="1">
    <citation type="journal article" date="2018" name="PLoS ONE">
        <title>The draft genome of Kipferlia bialata reveals reductive genome evolution in fornicate parasites.</title>
        <authorList>
            <person name="Tanifuji G."/>
            <person name="Takabayashi S."/>
            <person name="Kume K."/>
            <person name="Takagi M."/>
            <person name="Nakayama T."/>
            <person name="Kamikawa R."/>
            <person name="Inagaki Y."/>
            <person name="Hashimoto T."/>
        </authorList>
    </citation>
    <scope>NUCLEOTIDE SEQUENCE [LARGE SCALE GENOMIC DNA]</scope>
    <source>
        <strain evidence="1">NY0173</strain>
    </source>
</reference>
<name>A0A9K3D9Q4_9EUKA</name>
<dbReference type="AlphaFoldDB" id="A0A9K3D9Q4"/>
<dbReference type="EMBL" id="BDIP01005617">
    <property type="protein sequence ID" value="GIQ89959.1"/>
    <property type="molecule type" value="Genomic_DNA"/>
</dbReference>
<sequence>PQFDKLSPKFDKLSPKVMATVPEVVVFRKVYPDRVRRRSRAWTLRRLAQQPGLTHTVAPTIDMTAAEKDFEHFLNELEEDPEMRTNVDLYQNPEASADVFNKERETMGSTIEMAELISQMGGMVVPSGVVAEPIVAQVPASGDAPEQPAIAYQGYCPQ</sequence>
<gene>
    <name evidence="1" type="ORF">KIPB_012584</name>
</gene>
<dbReference type="GO" id="GO:0043023">
    <property type="term" value="F:ribosomal large subunit binding"/>
    <property type="evidence" value="ECO:0007669"/>
    <property type="project" value="InterPro"/>
</dbReference>
<dbReference type="Proteomes" id="UP000265618">
    <property type="component" value="Unassembled WGS sequence"/>
</dbReference>
<dbReference type="InterPro" id="IPR039768">
    <property type="entry name" value="Nmd3"/>
</dbReference>
<dbReference type="PANTHER" id="PTHR12746">
    <property type="entry name" value="NONSENSE-MEDIATED MRNA DECAY PROTEIN 3"/>
    <property type="match status" value="1"/>
</dbReference>
<keyword evidence="2" id="KW-1185">Reference proteome</keyword>
<comment type="caution">
    <text evidence="1">The sequence shown here is derived from an EMBL/GenBank/DDBJ whole genome shotgun (WGS) entry which is preliminary data.</text>
</comment>
<dbReference type="OrthoDB" id="3059943at2759"/>